<dbReference type="InterPro" id="IPR000905">
    <property type="entry name" value="Gcp-like_dom"/>
</dbReference>
<evidence type="ECO:0000259" key="1">
    <source>
        <dbReference type="Pfam" id="PF00814"/>
    </source>
</evidence>
<organism evidence="2 3">
    <name type="scientific">Fermentimonas caenicola</name>
    <dbReference type="NCBI Taxonomy" id="1562970"/>
    <lineage>
        <taxon>Bacteria</taxon>
        <taxon>Pseudomonadati</taxon>
        <taxon>Bacteroidota</taxon>
        <taxon>Bacteroidia</taxon>
        <taxon>Bacteroidales</taxon>
        <taxon>Dysgonomonadaceae</taxon>
        <taxon>Fermentimonas</taxon>
    </lineage>
</organism>
<gene>
    <name evidence="2" type="ORF">ING2E5B_0432</name>
</gene>
<dbReference type="PANTHER" id="PTHR11735:SF11">
    <property type="entry name" value="TRNA THREONYLCARBAMOYLADENOSINE BIOSYNTHESIS PROTEIN TSAB"/>
    <property type="match status" value="1"/>
</dbReference>
<dbReference type="InterPro" id="IPR043129">
    <property type="entry name" value="ATPase_NBD"/>
</dbReference>
<dbReference type="HOGENOM" id="CLU_064886_1_0_10"/>
<dbReference type="STRING" id="1562970.ING2E5B_0432"/>
<dbReference type="CDD" id="cd24032">
    <property type="entry name" value="ASKHA_NBD_TsaB"/>
    <property type="match status" value="1"/>
</dbReference>
<feature type="domain" description="Gcp-like" evidence="1">
    <location>
        <begin position="55"/>
        <end position="169"/>
    </location>
</feature>
<dbReference type="InterPro" id="IPR022496">
    <property type="entry name" value="T6A_TsaB"/>
</dbReference>
<evidence type="ECO:0000313" key="2">
    <source>
        <dbReference type="EMBL" id="CEA15200.1"/>
    </source>
</evidence>
<proteinExistence type="predicted"/>
<name>A0A098BX29_9BACT</name>
<sequence>MFAGNYWLIIIHIHSSVLSIQSSMPIILSIETATPVCSCTLSRDGEILQNRESHTAQSHASLLGVFVNEHMEYARQNNLKIDAVAVSSGPGSYTGLRIGVSEAKGLSYGLGVPMIAIPTSKIMASMMRDKVEEGTLLCPMIDARRMEVYATFYDQSLNVIRETSADIIEADTYNDLLDENRIAFFGNGSSKCKELSTHPNSIFIDNVDPLATAMVPLAEQAYAAGDFVDSAYFEPFYLKEFVATTPKNKVINVK</sequence>
<accession>A0A098BX29</accession>
<reference evidence="2 3" key="1">
    <citation type="submission" date="2014-08" db="EMBL/GenBank/DDBJ databases">
        <authorList>
            <person name="Wibberg D."/>
        </authorList>
    </citation>
    <scope>NUCLEOTIDE SEQUENCE [LARGE SCALE GENOMIC DNA]</scope>
    <source>
        <strain evidence="3">ING2-E5B</strain>
    </source>
</reference>
<dbReference type="Proteomes" id="UP000032417">
    <property type="component" value="Chromosome 1"/>
</dbReference>
<dbReference type="PANTHER" id="PTHR11735">
    <property type="entry name" value="TRNA N6-ADENOSINE THREONYLCARBAMOYLTRANSFERASE"/>
    <property type="match status" value="1"/>
</dbReference>
<protein>
    <recommendedName>
        <fullName evidence="1">Gcp-like domain-containing protein</fullName>
    </recommendedName>
</protein>
<dbReference type="Pfam" id="PF00814">
    <property type="entry name" value="TsaD"/>
    <property type="match status" value="1"/>
</dbReference>
<dbReference type="PATRIC" id="fig|1562970.3.peg.427"/>
<keyword evidence="3" id="KW-1185">Reference proteome</keyword>
<dbReference type="AlphaFoldDB" id="A0A098BX29"/>
<evidence type="ECO:0000313" key="3">
    <source>
        <dbReference type="Proteomes" id="UP000032417"/>
    </source>
</evidence>
<dbReference type="GO" id="GO:0002949">
    <property type="term" value="P:tRNA threonylcarbamoyladenosine modification"/>
    <property type="evidence" value="ECO:0007669"/>
    <property type="project" value="InterPro"/>
</dbReference>
<dbReference type="GO" id="GO:0005829">
    <property type="term" value="C:cytosol"/>
    <property type="evidence" value="ECO:0007669"/>
    <property type="project" value="TreeGrafter"/>
</dbReference>
<dbReference type="NCBIfam" id="TIGR03725">
    <property type="entry name" value="T6A_YeaZ"/>
    <property type="match status" value="1"/>
</dbReference>
<dbReference type="EMBL" id="LN515532">
    <property type="protein sequence ID" value="CEA15200.1"/>
    <property type="molecule type" value="Genomic_DNA"/>
</dbReference>
<dbReference type="KEGG" id="pbt:ING2E5B_0432"/>
<dbReference type="SUPFAM" id="SSF53067">
    <property type="entry name" value="Actin-like ATPase domain"/>
    <property type="match status" value="2"/>
</dbReference>
<dbReference type="Gene3D" id="3.30.420.40">
    <property type="match status" value="2"/>
</dbReference>